<dbReference type="InterPro" id="IPR018466">
    <property type="entry name" value="Kre9/Knh1-like_N"/>
</dbReference>
<dbReference type="GO" id="GO:0005576">
    <property type="term" value="C:extracellular region"/>
    <property type="evidence" value="ECO:0007669"/>
    <property type="project" value="TreeGrafter"/>
</dbReference>
<evidence type="ECO:0000256" key="3">
    <source>
        <dbReference type="ARBA" id="ARBA00022729"/>
    </source>
</evidence>
<dbReference type="InterPro" id="IPR008659">
    <property type="entry name" value="Kre9/Knh1_C"/>
</dbReference>
<name>A0A9P7V9V2_9ASCO</name>
<protein>
    <submittedName>
        <fullName evidence="6">Uncharacterized protein</fullName>
    </submittedName>
</protein>
<evidence type="ECO:0000256" key="1">
    <source>
        <dbReference type="ARBA" id="ARBA00004010"/>
    </source>
</evidence>
<gene>
    <name evidence="6" type="ORF">KQ657_000575</name>
</gene>
<dbReference type="PANTHER" id="PTHR28154:SF1">
    <property type="entry name" value="CELL WALL SYNTHESIS PROTEIN KNH1-RELATED"/>
    <property type="match status" value="1"/>
</dbReference>
<dbReference type="InterPro" id="IPR045328">
    <property type="entry name" value="Kre9/Knh1"/>
</dbReference>
<evidence type="ECO:0000256" key="2">
    <source>
        <dbReference type="ARBA" id="ARBA00006816"/>
    </source>
</evidence>
<reference evidence="6" key="1">
    <citation type="submission" date="2021-03" db="EMBL/GenBank/DDBJ databases">
        <authorList>
            <person name="Palmer J.M."/>
        </authorList>
    </citation>
    <scope>NUCLEOTIDE SEQUENCE</scope>
    <source>
        <strain evidence="6">ARV_011</strain>
    </source>
</reference>
<proteinExistence type="inferred from homology"/>
<dbReference type="RefSeq" id="XP_043049056.1">
    <property type="nucleotide sequence ID" value="XM_043191413.1"/>
</dbReference>
<feature type="domain" description="Yeast cell wall synthesis Kre9/Knh1-like N-terminal" evidence="5">
    <location>
        <begin position="119"/>
        <end position="218"/>
    </location>
</feature>
<comment type="function">
    <text evidence="1">Involved in cell wall beta(1-&gt;6) glucan synthesis.</text>
</comment>
<feature type="domain" description="Yeast cell wall synthesis Kre9/Knh1 C-terminal" evidence="4">
    <location>
        <begin position="266"/>
        <end position="364"/>
    </location>
</feature>
<dbReference type="OrthoDB" id="2432613at2759"/>
<evidence type="ECO:0000259" key="4">
    <source>
        <dbReference type="Pfam" id="PF05390"/>
    </source>
</evidence>
<comment type="similarity">
    <text evidence="2">Belongs to the KRE9/KNH1 family.</text>
</comment>
<dbReference type="Proteomes" id="UP000790833">
    <property type="component" value="Unassembled WGS sequence"/>
</dbReference>
<dbReference type="GO" id="GO:0006078">
    <property type="term" value="P:(1-&gt;6)-beta-D-glucan biosynthetic process"/>
    <property type="evidence" value="ECO:0007669"/>
    <property type="project" value="InterPro"/>
</dbReference>
<accession>A0A9P7V9V2</accession>
<dbReference type="AlphaFoldDB" id="A0A9P7V9V2"/>
<organism evidence="6 7">
    <name type="scientific">Scheffersomyces spartinae</name>
    <dbReference type="NCBI Taxonomy" id="45513"/>
    <lineage>
        <taxon>Eukaryota</taxon>
        <taxon>Fungi</taxon>
        <taxon>Dikarya</taxon>
        <taxon>Ascomycota</taxon>
        <taxon>Saccharomycotina</taxon>
        <taxon>Pichiomycetes</taxon>
        <taxon>Debaryomycetaceae</taxon>
        <taxon>Scheffersomyces</taxon>
    </lineage>
</organism>
<dbReference type="GO" id="GO:0031505">
    <property type="term" value="P:fungal-type cell wall organization"/>
    <property type="evidence" value="ECO:0007669"/>
    <property type="project" value="TreeGrafter"/>
</dbReference>
<evidence type="ECO:0000313" key="6">
    <source>
        <dbReference type="EMBL" id="KAG7193508.1"/>
    </source>
</evidence>
<dbReference type="EMBL" id="JAHMUF010000011">
    <property type="protein sequence ID" value="KAG7193508.1"/>
    <property type="molecule type" value="Genomic_DNA"/>
</dbReference>
<evidence type="ECO:0000259" key="5">
    <source>
        <dbReference type="Pfam" id="PF10342"/>
    </source>
</evidence>
<evidence type="ECO:0000313" key="7">
    <source>
        <dbReference type="Proteomes" id="UP000790833"/>
    </source>
</evidence>
<sequence length="372" mass="40097">MSPTIPHFKRSQTAPANLTHYNDEEDNITVSNEDSVIIQVNLEDEDNDVKSENSFAINHLNNNSEGLPLRSGMSFPDYSKPVSLGNHFLSPDITLDLTLKLQRSNTSGLCVADVSVTAPKVGASFSGGSTVTISWSDSDPDSSNVFSLANAKSYSILLCAGPNSNIKCFKSFVNNQAIPLKSYSAEIPASLISNGVYFFQIYTVFKKAITINYTPRITLTGMTGPSTTSDALGVKLVLSTLNTFTGPGPDPQTPSGGTGPAPAVIDTRLFTVPYTLQTGRTRYAPMQMQPGSTVTMSTWSRRFATSSISSYYVSVTGSPAVVSTITPGWSYTMESAINYASVAADPTSWYSMAARITQATLSANQKRKRWFD</sequence>
<comment type="caution">
    <text evidence="6">The sequence shown here is derived from an EMBL/GenBank/DDBJ whole genome shotgun (WGS) entry which is preliminary data.</text>
</comment>
<dbReference type="Pfam" id="PF05390">
    <property type="entry name" value="Kre9_KNH1_C"/>
    <property type="match status" value="1"/>
</dbReference>
<dbReference type="GO" id="GO:0042546">
    <property type="term" value="P:cell wall biogenesis"/>
    <property type="evidence" value="ECO:0007669"/>
    <property type="project" value="InterPro"/>
</dbReference>
<dbReference type="Pfam" id="PF10342">
    <property type="entry name" value="Kre9_KNH"/>
    <property type="match status" value="1"/>
</dbReference>
<keyword evidence="7" id="KW-1185">Reference proteome</keyword>
<keyword evidence="3" id="KW-0732">Signal</keyword>
<dbReference type="GeneID" id="66113949"/>
<dbReference type="PANTHER" id="PTHR28154">
    <property type="entry name" value="CELL WALL SYNTHESIS PROTEIN KNH1-RELATED"/>
    <property type="match status" value="1"/>
</dbReference>